<dbReference type="InterPro" id="IPR011042">
    <property type="entry name" value="6-blade_b-propeller_TolB-like"/>
</dbReference>
<dbReference type="InterPro" id="IPR013658">
    <property type="entry name" value="SGL"/>
</dbReference>
<dbReference type="PANTHER" id="PTHR10907:SF47">
    <property type="entry name" value="REGUCALCIN"/>
    <property type="match status" value="1"/>
</dbReference>
<dbReference type="InterPro" id="IPR005511">
    <property type="entry name" value="SMP-30"/>
</dbReference>
<feature type="binding site" evidence="3">
    <location>
        <position position="157"/>
    </location>
    <ligand>
        <name>a divalent metal cation</name>
        <dbReference type="ChEBI" id="CHEBI:60240"/>
    </ligand>
</feature>
<evidence type="ECO:0000313" key="6">
    <source>
        <dbReference type="Proteomes" id="UP000629468"/>
    </source>
</evidence>
<feature type="binding site" evidence="3">
    <location>
        <position position="107"/>
    </location>
    <ligand>
        <name>substrate</name>
    </ligand>
</feature>
<evidence type="ECO:0000256" key="1">
    <source>
        <dbReference type="ARBA" id="ARBA00008853"/>
    </source>
</evidence>
<evidence type="ECO:0000256" key="2">
    <source>
        <dbReference type="PIRSR" id="PIRSR605511-1"/>
    </source>
</evidence>
<dbReference type="Pfam" id="PF08450">
    <property type="entry name" value="SGL"/>
    <property type="match status" value="1"/>
</dbReference>
<feature type="domain" description="SMP-30/Gluconolactonase/LRE-like region" evidence="4">
    <location>
        <begin position="20"/>
        <end position="269"/>
    </location>
</feature>
<feature type="binding site" evidence="3">
    <location>
        <position position="22"/>
    </location>
    <ligand>
        <name>a divalent metal cation</name>
        <dbReference type="ChEBI" id="CHEBI:60240"/>
    </ligand>
</feature>
<evidence type="ECO:0000313" key="5">
    <source>
        <dbReference type="EMBL" id="KAF7784386.1"/>
    </source>
</evidence>
<dbReference type="PANTHER" id="PTHR10907">
    <property type="entry name" value="REGUCALCIN"/>
    <property type="match status" value="1"/>
</dbReference>
<feature type="active site" description="Proton donor/acceptor" evidence="2">
    <location>
        <position position="209"/>
    </location>
</feature>
<comment type="similarity">
    <text evidence="1">Belongs to the SMP-30/CGR1 family.</text>
</comment>
<sequence length="308" mass="34202">MTGSVEIVVKDPWLRVGCVLGEGPLYDSSTSTLHFVDISEKRVYHVDTRNLEVTFEQYKEPVTCLALHHGDNRLACVAARGFALLKDDSMLEYINEPLSAEEQSHSRFNDGGCDSKGRFFAGTLYSPKHDIPGRLYKYDPSDKTCCVVDPGPFTDSNGLGWSPDEKIFYFTDSFKNIIYKYDYDDGRLANRRIFVDAMALGLPENSFCDGLCVDSEGYIWSARWGGSQIVRFTKDGNVDLVVKFPTALNVTACCFGGPTDDLLFVTTAHCAANGGNGSLQEKYPDSGHVFCVDLKGKYKGGSRYPFKE</sequence>
<dbReference type="PRINTS" id="PR01790">
    <property type="entry name" value="SMP30FAMILY"/>
</dbReference>
<reference evidence="5 6" key="1">
    <citation type="journal article" name="Sci. Rep.">
        <title>Telomere-to-telomere assembled and centromere annotated genomes of the two main subspecies of the button mushroom Agaricus bisporus reveal especially polymorphic chromosome ends.</title>
        <authorList>
            <person name="Sonnenberg A.S.M."/>
            <person name="Sedaghat-Telgerd N."/>
            <person name="Lavrijssen B."/>
            <person name="Ohm R.A."/>
            <person name="Hendrickx P.M."/>
            <person name="Scholtmeijer K."/>
            <person name="Baars J.J.P."/>
            <person name="van Peer A."/>
        </authorList>
    </citation>
    <scope>NUCLEOTIDE SEQUENCE [LARGE SCALE GENOMIC DNA]</scope>
    <source>
        <strain evidence="5 6">H119_p4</strain>
    </source>
</reference>
<dbReference type="Proteomes" id="UP000629468">
    <property type="component" value="Unassembled WGS sequence"/>
</dbReference>
<protein>
    <recommendedName>
        <fullName evidence="4">SMP-30/Gluconolactonase/LRE-like region domain-containing protein</fullName>
    </recommendedName>
</protein>
<dbReference type="GO" id="GO:0019853">
    <property type="term" value="P:L-ascorbic acid biosynthetic process"/>
    <property type="evidence" value="ECO:0007669"/>
    <property type="project" value="TreeGrafter"/>
</dbReference>
<dbReference type="GO" id="GO:0004341">
    <property type="term" value="F:gluconolactonase activity"/>
    <property type="evidence" value="ECO:0007669"/>
    <property type="project" value="TreeGrafter"/>
</dbReference>
<dbReference type="OMA" id="LWRCRAD"/>
<dbReference type="AlphaFoldDB" id="A0A8H7FAZ8"/>
<name>A0A8H7FAZ8_AGABI</name>
<comment type="cofactor">
    <cofactor evidence="3">
        <name>Zn(2+)</name>
        <dbReference type="ChEBI" id="CHEBI:29105"/>
    </cofactor>
    <text evidence="3">Binds 1 divalent metal cation per subunit.</text>
</comment>
<evidence type="ECO:0000259" key="4">
    <source>
        <dbReference type="Pfam" id="PF08450"/>
    </source>
</evidence>
<dbReference type="GO" id="GO:0005509">
    <property type="term" value="F:calcium ion binding"/>
    <property type="evidence" value="ECO:0007669"/>
    <property type="project" value="TreeGrafter"/>
</dbReference>
<dbReference type="SUPFAM" id="SSF63829">
    <property type="entry name" value="Calcium-dependent phosphotriesterase"/>
    <property type="match status" value="1"/>
</dbReference>
<keyword evidence="3" id="KW-0862">Zinc</keyword>
<proteinExistence type="inferred from homology"/>
<dbReference type="Gene3D" id="2.120.10.30">
    <property type="entry name" value="TolB, C-terminal domain"/>
    <property type="match status" value="1"/>
</dbReference>
<feature type="binding site" evidence="3">
    <location>
        <position position="209"/>
    </location>
    <ligand>
        <name>a divalent metal cation</name>
        <dbReference type="ChEBI" id="CHEBI:60240"/>
    </ligand>
</feature>
<accession>A0A8H7FAZ8</accession>
<keyword evidence="3" id="KW-0479">Metal-binding</keyword>
<feature type="binding site" evidence="3">
    <location>
        <position position="109"/>
    </location>
    <ligand>
        <name>substrate</name>
    </ligand>
</feature>
<dbReference type="EMBL" id="JABXXO010000001">
    <property type="protein sequence ID" value="KAF7784386.1"/>
    <property type="molecule type" value="Genomic_DNA"/>
</dbReference>
<evidence type="ECO:0000256" key="3">
    <source>
        <dbReference type="PIRSR" id="PIRSR605511-2"/>
    </source>
</evidence>
<gene>
    <name evidence="5" type="ORF">Agabi119p4_551</name>
</gene>
<organism evidence="5 6">
    <name type="scientific">Agaricus bisporus var. burnettii</name>
    <dbReference type="NCBI Taxonomy" id="192524"/>
    <lineage>
        <taxon>Eukaryota</taxon>
        <taxon>Fungi</taxon>
        <taxon>Dikarya</taxon>
        <taxon>Basidiomycota</taxon>
        <taxon>Agaricomycotina</taxon>
        <taxon>Agaricomycetes</taxon>
        <taxon>Agaricomycetidae</taxon>
        <taxon>Agaricales</taxon>
        <taxon>Agaricineae</taxon>
        <taxon>Agaricaceae</taxon>
        <taxon>Agaricus</taxon>
    </lineage>
</organism>
<comment type="caution">
    <text evidence="5">The sequence shown here is derived from an EMBL/GenBank/DDBJ whole genome shotgun (WGS) entry which is preliminary data.</text>
</comment>